<evidence type="ECO:0000256" key="1">
    <source>
        <dbReference type="SAM" id="Phobius"/>
    </source>
</evidence>
<dbReference type="InterPro" id="IPR025263">
    <property type="entry name" value="YhdP_central"/>
</dbReference>
<dbReference type="NCBIfam" id="TIGR02099">
    <property type="entry name" value="YhdP family protein"/>
    <property type="match status" value="1"/>
</dbReference>
<dbReference type="RefSeq" id="WP_255189536.1">
    <property type="nucleotide sequence ID" value="NZ_CP113517.1"/>
</dbReference>
<proteinExistence type="predicted"/>
<gene>
    <name evidence="3" type="ORF">NM686_019775</name>
</gene>
<keyword evidence="1" id="KW-0472">Membrane</keyword>
<dbReference type="Pfam" id="PF13116">
    <property type="entry name" value="YhdP"/>
    <property type="match status" value="1"/>
</dbReference>
<dbReference type="EMBL" id="CP113517">
    <property type="protein sequence ID" value="WAR44561.1"/>
    <property type="molecule type" value="Genomic_DNA"/>
</dbReference>
<reference evidence="3" key="1">
    <citation type="submission" date="2022-11" db="EMBL/GenBank/DDBJ databases">
        <title>Methylomonas rapida sp. nov., Carotenoid-Producing Obligate Methanotrophs with High Growth Characteristics and Biotechnological Potential.</title>
        <authorList>
            <person name="Tikhonova E.N."/>
            <person name="Suleimanov R.Z."/>
            <person name="Miroshnikov K."/>
            <person name="Oshkin I.Y."/>
            <person name="Belova S.E."/>
            <person name="Danilova O.V."/>
            <person name="Ashikhmin A."/>
            <person name="Konopkin A."/>
            <person name="But S.Y."/>
            <person name="Khmelenina V.N."/>
            <person name="Kuznetsov N."/>
            <person name="Pimenov N.V."/>
            <person name="Dedysh S.N."/>
        </authorList>
    </citation>
    <scope>NUCLEOTIDE SEQUENCE</scope>
    <source>
        <strain evidence="3">MP1</strain>
    </source>
</reference>
<feature type="transmembrane region" description="Helical" evidence="1">
    <location>
        <begin position="12"/>
        <end position="31"/>
    </location>
</feature>
<name>A0ABY7GJC1_9GAMM</name>
<evidence type="ECO:0000313" key="4">
    <source>
        <dbReference type="Proteomes" id="UP001162780"/>
    </source>
</evidence>
<keyword evidence="1" id="KW-0812">Transmembrane</keyword>
<accession>A0ABY7GJC1</accession>
<organism evidence="3 4">
    <name type="scientific">Methylomonas rapida</name>
    <dbReference type="NCBI Taxonomy" id="2963939"/>
    <lineage>
        <taxon>Bacteria</taxon>
        <taxon>Pseudomonadati</taxon>
        <taxon>Pseudomonadota</taxon>
        <taxon>Gammaproteobacteria</taxon>
        <taxon>Methylococcales</taxon>
        <taxon>Methylococcaceae</taxon>
        <taxon>Methylomonas</taxon>
    </lineage>
</organism>
<keyword evidence="1" id="KW-1133">Transmembrane helix</keyword>
<feature type="domain" description="YhdP central" evidence="2">
    <location>
        <begin position="7"/>
        <end position="1205"/>
    </location>
</feature>
<keyword evidence="4" id="KW-1185">Reference proteome</keyword>
<dbReference type="InterPro" id="IPR011836">
    <property type="entry name" value="YhdP"/>
</dbReference>
<evidence type="ECO:0000313" key="3">
    <source>
        <dbReference type="EMBL" id="WAR44561.1"/>
    </source>
</evidence>
<dbReference type="PANTHER" id="PTHR38690:SF1">
    <property type="entry name" value="PROTEASE"/>
    <property type="match status" value="1"/>
</dbReference>
<dbReference type="PANTHER" id="PTHR38690">
    <property type="entry name" value="PROTEASE-RELATED"/>
    <property type="match status" value="1"/>
</dbReference>
<dbReference type="Proteomes" id="UP001162780">
    <property type="component" value="Chromosome"/>
</dbReference>
<sequence>MIGHITRATRHLLFWSLISAAFLLSAARIFLAGLDEYQLELEDKIRQATDVPFKIGHLEAGLRGFNPEIILRDIRIEAEDPQNKPDLQLREIRLGLDFWHLLLSWDLMSASRVTLVGANVHLTRKEDGSLAIKGLHASDEQPLWLLRGQQYEILDSQITWQDLKRHGQKVHLDRFDVVLKNHFSDRSHEIHLVSSLPKQYGDSFRISALVKGDIFKADDIEGQLYIEGTDLQAATLITGDLPLGLDLRSGAGDIKVWSAWKHSSPYQIDGYIQAQQIDISKNQGKPIHMDTFQASFAWSEDDGRWRLAGYDVNIFTQRQRWPDGAFYLQQDTEGNLSALIRQLDLPAAMLLAPLIVPTGHDHAEWLKLNPTGRLRDVSLFVSHDLQSYAVSGRFDDLGTDHYAAIPKLRHLSGQLSVTDQYGQIIFDSHDVAADVDGLFRNTVSIKLLQGTLHWWQDAEAWQVYSHNLAIDSLDFQTLSSLNLLIPKTSASPVLDMRTHFGGFEDISQVKKYLPAKLMDEDAVAWLDDAFIKGRIRQGEMCIQGALDQFPFVTGQGRFETVFTIENGEVQFNEDWPHLHDLYADVQFLGEDLQVAISEGRSEKVDIDQAVVTIPALADSEHVYVWGKVRAQIMDGLAFLQQSPLRPQIEPVAKVLDGDGETQIDLDLKIPYAETVPVKVKVDAELKGAQLTLKPINLKVDGIKGILNFTEDRIASGPLEARTLGYPIQGRLSSDEQTTYLGINGSTSFERLKKQFAFLPNDVASGSFSYQARLALPYAAEQPGQLNITTDLKGVAIKAENGLAKTSDEEMPLRLNFQLDAGNLLPLQLHYGKQLQAELLIDKKRESLFSGHLVLGQGQASRYGKEGLKVDIRQATFDLSQALSSFGNPEQSRFPQIREIAIDTPQLIWQGQSLGAFTGRLQHQDQAWQGELNSAMAKGAFHIPNQLGGNNRILLDMDYLNLSELSNFHLDAAENAVTELPLIDINSRQLLWRTVDLGELRLQTERLGNGIHFKKIQLHNGSSKIDVTADWLKLDSGTATQVKGSLDMENFGKFLSRLGYTDDIKETSANISFKGGWHGGPHQFAMDRLNGFLQLDLKDGRISSIEPGFGRLLGLIAMEQWVKRLSLDFSDVYRQGLAFDEIKGHFKIKNGLAFTDDLTIDAVAATFTIAGFTNLVDKTIDQRVAVVPKSSDALPIAGTIVDGIASIITQVVTDDYKEGYFFGSKYKLSGNWGNVEVTPLHDEDGLLNKTWRGLTDFGWLDSITE</sequence>
<evidence type="ECO:0000259" key="2">
    <source>
        <dbReference type="Pfam" id="PF13116"/>
    </source>
</evidence>
<protein>
    <submittedName>
        <fullName evidence="3">YhdP family protein</fullName>
    </submittedName>
</protein>